<evidence type="ECO:0000256" key="6">
    <source>
        <dbReference type="ARBA" id="ARBA00024615"/>
    </source>
</evidence>
<protein>
    <recommendedName>
        <fullName evidence="10">Lipid scramblase CLPTM1L</fullName>
    </recommendedName>
    <alternativeName>
        <fullName evidence="12">Cisplatin resistance-related protein 9</fullName>
    </alternativeName>
    <alternativeName>
        <fullName evidence="11">Cleft lip and palate transmembrane protein 1-like protein</fullName>
    </alternativeName>
</protein>
<dbReference type="GO" id="GO:0016020">
    <property type="term" value="C:membrane"/>
    <property type="evidence" value="ECO:0007669"/>
    <property type="project" value="UniProtKB-SubCell"/>
</dbReference>
<feature type="transmembrane region" description="Helical" evidence="16">
    <location>
        <begin position="400"/>
        <end position="421"/>
    </location>
</feature>
<evidence type="ECO:0000256" key="4">
    <source>
        <dbReference type="ARBA" id="ARBA00022989"/>
    </source>
</evidence>
<dbReference type="PANTHER" id="PTHR21347:SF0">
    <property type="entry name" value="LIPID SCRAMBLASE CLPTM1L"/>
    <property type="match status" value="1"/>
</dbReference>
<evidence type="ECO:0000256" key="11">
    <source>
        <dbReference type="ARBA" id="ARBA00042320"/>
    </source>
</evidence>
<feature type="region of interest" description="Disordered" evidence="15">
    <location>
        <begin position="94"/>
        <end position="129"/>
    </location>
</feature>
<feature type="region of interest" description="Disordered" evidence="15">
    <location>
        <begin position="14"/>
        <end position="72"/>
    </location>
</feature>
<dbReference type="Pfam" id="PF05602">
    <property type="entry name" value="CLPTM1"/>
    <property type="match status" value="1"/>
</dbReference>
<evidence type="ECO:0000256" key="14">
    <source>
        <dbReference type="ARBA" id="ARBA00093208"/>
    </source>
</evidence>
<feature type="compositionally biased region" description="Basic and acidic residues" evidence="15">
    <location>
        <begin position="58"/>
        <end position="72"/>
    </location>
</feature>
<evidence type="ECO:0000256" key="9">
    <source>
        <dbReference type="ARBA" id="ARBA00036810"/>
    </source>
</evidence>
<keyword evidence="4 16" id="KW-1133">Transmembrane helix</keyword>
<dbReference type="PANTHER" id="PTHR21347">
    <property type="entry name" value="CLEFT LIP AND PALATE ASSOCIATED TRANSMEMBRANE PROTEIN-RELATED"/>
    <property type="match status" value="1"/>
</dbReference>
<evidence type="ECO:0000256" key="3">
    <source>
        <dbReference type="ARBA" id="ARBA00022692"/>
    </source>
</evidence>
<comment type="catalytic activity">
    <reaction evidence="7">
        <text>a 1,2-diacyl-sn-glycero-3-phosphocholine(in) = a 1,2-diacyl-sn-glycero-3-phosphocholine(out)</text>
        <dbReference type="Rhea" id="RHEA:38571"/>
        <dbReference type="ChEBI" id="CHEBI:57643"/>
    </reaction>
</comment>
<evidence type="ECO:0000256" key="1">
    <source>
        <dbReference type="ARBA" id="ARBA00004141"/>
    </source>
</evidence>
<accession>A0AAV4CIT8</accession>
<comment type="catalytic activity">
    <reaction evidence="9">
        <text>6-(alpha-D-glucosaminyl)-(1-octadecanoyl,2-(9Z)-octadecenoyl-sn-glycero-3-phospho)-1D-myo-inositol(in) = 6-(alpha-D-glucosaminyl)-(1-octadecanoyl,2-(9Z)-octadecenoyl-sn-glycero-3-phospho)-1D-myo-inositol(out)</text>
        <dbReference type="Rhea" id="RHEA:71495"/>
        <dbReference type="ChEBI" id="CHEBI:190691"/>
    </reaction>
</comment>
<comment type="catalytic activity">
    <reaction evidence="6">
        <text>a 1,2-diacyl-sn-glycero-3-phosphoethanolamine(in) = a 1,2-diacyl-sn-glycero-3-phosphoethanolamine(out)</text>
        <dbReference type="Rhea" id="RHEA:38895"/>
        <dbReference type="ChEBI" id="CHEBI:64612"/>
    </reaction>
</comment>
<dbReference type="AlphaFoldDB" id="A0AAV4CIT8"/>
<evidence type="ECO:0000256" key="7">
    <source>
        <dbReference type="ARBA" id="ARBA00024631"/>
    </source>
</evidence>
<comment type="subcellular location">
    <subcellularLocation>
        <location evidence="1">Membrane</location>
        <topology evidence="1">Multi-pass membrane protein</topology>
    </subcellularLocation>
</comment>
<dbReference type="InterPro" id="IPR008429">
    <property type="entry name" value="CLPTM1"/>
</dbReference>
<evidence type="ECO:0000256" key="15">
    <source>
        <dbReference type="SAM" id="MobiDB-lite"/>
    </source>
</evidence>
<proteinExistence type="inferred from homology"/>
<name>A0AAV4CIT8_9GAST</name>
<keyword evidence="5 16" id="KW-0472">Membrane</keyword>
<evidence type="ECO:0000256" key="12">
    <source>
        <dbReference type="ARBA" id="ARBA00043155"/>
    </source>
</evidence>
<keyword evidence="3 16" id="KW-0812">Transmembrane</keyword>
<gene>
    <name evidence="17" type="ORF">PoB_005749300</name>
</gene>
<dbReference type="EMBL" id="BLXT01006309">
    <property type="protein sequence ID" value="GFO30988.1"/>
    <property type="molecule type" value="Genomic_DNA"/>
</dbReference>
<evidence type="ECO:0000256" key="2">
    <source>
        <dbReference type="ARBA" id="ARBA00009310"/>
    </source>
</evidence>
<sequence length="446" mass="49574">MISSHIYASAVKTQLRTKPAALPKDGGRSAPSVPPKGKKAQKDSPALSPQRAAQTELPAKRRAEKSKRQEALRETVSCFAPLAMETEETISSIWADSSIPSSPRASTSSMECSLSPSKPNPPRGETPRSSAFLTVSLPLHPRGPWDGEGEATQENKSGKGWQCIRPFIAKKPELGLQIATSLQSNPRGSMKVVWKYDNFSLEETVEKTFNVSVPMKTRKNGTLYVHAFLYPRGKSVDYFIGHSVSKITTYALPQASYINLLGSDDSKKNMSATKETSTAAKEKTHSHWRPKLSVAVLSDDVALDRHKIPGEIYEHLRMSHDGNYYYPIVLIDELGFRLKDLLPLNESSSEMPLTIAYSSISLGKLRLRLNIQKSFITIKSLGFTDKDTDEIKSIFSDTNLYFLLLTFTVAAFHLLFDFLAFKNDISYWKKRKNMVGLSSRVGMSSA</sequence>
<keyword evidence="18" id="KW-1185">Reference proteome</keyword>
<comment type="caution">
    <text evidence="17">The sequence shown here is derived from an EMBL/GenBank/DDBJ whole genome shotgun (WGS) entry which is preliminary data.</text>
</comment>
<comment type="catalytic activity">
    <reaction evidence="14">
        <text>a 6-(alpha-D-glucosaminyl)-1-(1,2-diacyl-sn-glycero-3-phospho)-1D-myo-inositol(in) = a 6-(alpha-D-glucosaminyl)-1-(1,2-diacyl-sn-glycero-3-phospho)-1D-myo-inositol(out)</text>
        <dbReference type="Rhea" id="RHEA:71491"/>
        <dbReference type="ChEBI" id="CHEBI:57997"/>
    </reaction>
</comment>
<dbReference type="Proteomes" id="UP000735302">
    <property type="component" value="Unassembled WGS sequence"/>
</dbReference>
<evidence type="ECO:0000256" key="5">
    <source>
        <dbReference type="ARBA" id="ARBA00023136"/>
    </source>
</evidence>
<evidence type="ECO:0000313" key="18">
    <source>
        <dbReference type="Proteomes" id="UP000735302"/>
    </source>
</evidence>
<evidence type="ECO:0000313" key="17">
    <source>
        <dbReference type="EMBL" id="GFO30988.1"/>
    </source>
</evidence>
<feature type="compositionally biased region" description="Low complexity" evidence="15">
    <location>
        <begin position="94"/>
        <end position="109"/>
    </location>
</feature>
<comment type="function">
    <text evidence="13">Scramblase that mediates the translocation of glucosaminylphosphatidylinositol (alpha-D-GlcN-(1-6)-(1,2-diacyl-sn-glycero-3-phospho)-1D-myo-inositol, GlcN-PI) across the endoplasmic reticulum (ER) membrane, from the cytosolic leaflet to the luminal leaflet of the ER membrane, where it participates in the biosynthesis of glycosylphosphatidylinositol (GPI). GPI is a lipid glycoconjugate involved in post-translational modification of proteins. Can also translocate 1,2-diacyl-sn-glycero-3-phospho-(1D-myo-inositol) (phosphatidylinositol or PI), as well as several other phospholipids (1,2-diacyl-sn-glycero-3-phosphocholine, 1,2-diacyl-sn-glycero-3-phosphoethanolamine), and N-acetylglucosaminylphosphatidylinositol (GlcNAc-PI) in vitro.</text>
</comment>
<comment type="similarity">
    <text evidence="2">Belongs to the CLPTM1 family.</text>
</comment>
<evidence type="ECO:0000256" key="16">
    <source>
        <dbReference type="SAM" id="Phobius"/>
    </source>
</evidence>
<evidence type="ECO:0000256" key="8">
    <source>
        <dbReference type="ARBA" id="ARBA00035895"/>
    </source>
</evidence>
<dbReference type="GO" id="GO:0012505">
    <property type="term" value="C:endomembrane system"/>
    <property type="evidence" value="ECO:0007669"/>
    <property type="project" value="TreeGrafter"/>
</dbReference>
<evidence type="ECO:0000256" key="13">
    <source>
        <dbReference type="ARBA" id="ARBA00045827"/>
    </source>
</evidence>
<reference evidence="17 18" key="1">
    <citation type="journal article" date="2021" name="Elife">
        <title>Chloroplast acquisition without the gene transfer in kleptoplastic sea slugs, Plakobranchus ocellatus.</title>
        <authorList>
            <person name="Maeda T."/>
            <person name="Takahashi S."/>
            <person name="Yoshida T."/>
            <person name="Shimamura S."/>
            <person name="Takaki Y."/>
            <person name="Nagai Y."/>
            <person name="Toyoda A."/>
            <person name="Suzuki Y."/>
            <person name="Arimoto A."/>
            <person name="Ishii H."/>
            <person name="Satoh N."/>
            <person name="Nishiyama T."/>
            <person name="Hasebe M."/>
            <person name="Maruyama T."/>
            <person name="Minagawa J."/>
            <person name="Obokata J."/>
            <person name="Shigenobu S."/>
        </authorList>
    </citation>
    <scope>NUCLEOTIDE SEQUENCE [LARGE SCALE GENOMIC DNA]</scope>
</reference>
<comment type="catalytic activity">
    <reaction evidence="8">
        <text>a 1,2-diacyl-sn-glycero-3-phospho-(1D-myo-inositol)(in) = a 1,2-diacyl-sn-glycero-3-phospho-(1D-myo-inositol)(out)</text>
        <dbReference type="Rhea" id="RHEA:38691"/>
        <dbReference type="ChEBI" id="CHEBI:57880"/>
    </reaction>
</comment>
<organism evidence="17 18">
    <name type="scientific">Plakobranchus ocellatus</name>
    <dbReference type="NCBI Taxonomy" id="259542"/>
    <lineage>
        <taxon>Eukaryota</taxon>
        <taxon>Metazoa</taxon>
        <taxon>Spiralia</taxon>
        <taxon>Lophotrochozoa</taxon>
        <taxon>Mollusca</taxon>
        <taxon>Gastropoda</taxon>
        <taxon>Heterobranchia</taxon>
        <taxon>Euthyneura</taxon>
        <taxon>Panpulmonata</taxon>
        <taxon>Sacoglossa</taxon>
        <taxon>Placobranchoidea</taxon>
        <taxon>Plakobranchidae</taxon>
        <taxon>Plakobranchus</taxon>
    </lineage>
</organism>
<evidence type="ECO:0000256" key="10">
    <source>
        <dbReference type="ARBA" id="ARBA00040905"/>
    </source>
</evidence>